<sequence length="150" mass="17413">MDTDNLSSTNDTINSPIKINIGRKIEMIVNGIPNKDVLRNFDDKNLIDERDKIRKHFNKEYVNKDNIITNKKKNHFICLATESIVDKHLIPQIKKELGLDLYDKKKKDIINKDICLPKIINNNSTVGSKNFFTENKKNKSDFKLVSINQK</sequence>
<proteinExistence type="predicted"/>
<organism evidence="1 2">
    <name type="scientific">Parastrongyloides trichosuri</name>
    <name type="common">Possum-specific nematode worm</name>
    <dbReference type="NCBI Taxonomy" id="131310"/>
    <lineage>
        <taxon>Eukaryota</taxon>
        <taxon>Metazoa</taxon>
        <taxon>Ecdysozoa</taxon>
        <taxon>Nematoda</taxon>
        <taxon>Chromadorea</taxon>
        <taxon>Rhabditida</taxon>
        <taxon>Tylenchina</taxon>
        <taxon>Panagrolaimomorpha</taxon>
        <taxon>Strongyloidoidea</taxon>
        <taxon>Strongyloididae</taxon>
        <taxon>Parastrongyloides</taxon>
    </lineage>
</organism>
<accession>A0A0N4ZPZ5</accession>
<dbReference type="WBParaSite" id="PTRK_0001060200.1">
    <property type="protein sequence ID" value="PTRK_0001060200.1"/>
    <property type="gene ID" value="PTRK_0001060200"/>
</dbReference>
<reference evidence="2" key="1">
    <citation type="submission" date="2017-02" db="UniProtKB">
        <authorList>
            <consortium name="WormBaseParasite"/>
        </authorList>
    </citation>
    <scope>IDENTIFICATION</scope>
</reference>
<dbReference type="Proteomes" id="UP000038045">
    <property type="component" value="Unplaced"/>
</dbReference>
<dbReference type="AlphaFoldDB" id="A0A0N4ZPZ5"/>
<name>A0A0N4ZPZ5_PARTI</name>
<evidence type="ECO:0000313" key="1">
    <source>
        <dbReference type="Proteomes" id="UP000038045"/>
    </source>
</evidence>
<keyword evidence="1" id="KW-1185">Reference proteome</keyword>
<protein>
    <submittedName>
        <fullName evidence="2">Uncharacterized protein</fullName>
    </submittedName>
</protein>
<evidence type="ECO:0000313" key="2">
    <source>
        <dbReference type="WBParaSite" id="PTRK_0001060200.1"/>
    </source>
</evidence>